<evidence type="ECO:0000256" key="3">
    <source>
        <dbReference type="ARBA" id="ARBA00022553"/>
    </source>
</evidence>
<reference evidence="9 10" key="1">
    <citation type="submission" date="2016-10" db="EMBL/GenBank/DDBJ databases">
        <authorList>
            <person name="de Groot N.N."/>
        </authorList>
    </citation>
    <scope>NUCLEOTIDE SEQUENCE [LARGE SCALE GENOMIC DNA]</scope>
    <source>
        <strain evidence="9 10">CPCC 100156</strain>
    </source>
</reference>
<keyword evidence="4" id="KW-0808">Transferase</keyword>
<dbReference type="Pfam" id="PF05227">
    <property type="entry name" value="CHASE3"/>
    <property type="match status" value="1"/>
</dbReference>
<evidence type="ECO:0000313" key="10">
    <source>
        <dbReference type="Proteomes" id="UP000198925"/>
    </source>
</evidence>
<dbReference type="GO" id="GO:0000156">
    <property type="term" value="F:phosphorelay response regulator activity"/>
    <property type="evidence" value="ECO:0007669"/>
    <property type="project" value="TreeGrafter"/>
</dbReference>
<dbReference type="InterPro" id="IPR036890">
    <property type="entry name" value="HATPase_C_sf"/>
</dbReference>
<dbReference type="Gene3D" id="3.30.565.10">
    <property type="entry name" value="Histidine kinase-like ATPase, C-terminal domain"/>
    <property type="match status" value="1"/>
</dbReference>
<evidence type="ECO:0000256" key="2">
    <source>
        <dbReference type="ARBA" id="ARBA00012438"/>
    </source>
</evidence>
<dbReference type="GO" id="GO:0007234">
    <property type="term" value="P:osmosensory signaling via phosphorelay pathway"/>
    <property type="evidence" value="ECO:0007669"/>
    <property type="project" value="TreeGrafter"/>
</dbReference>
<dbReference type="CDD" id="cd19410">
    <property type="entry name" value="HK9-like_sensor"/>
    <property type="match status" value="1"/>
</dbReference>
<dbReference type="SMART" id="SM00387">
    <property type="entry name" value="HATPase_c"/>
    <property type="match status" value="1"/>
</dbReference>
<evidence type="ECO:0000259" key="8">
    <source>
        <dbReference type="PROSITE" id="PS50109"/>
    </source>
</evidence>
<dbReference type="EMBL" id="FMZX01000001">
    <property type="protein sequence ID" value="SDC41765.1"/>
    <property type="molecule type" value="Genomic_DNA"/>
</dbReference>
<dbReference type="Pfam" id="PF02518">
    <property type="entry name" value="HATPase_c"/>
    <property type="match status" value="1"/>
</dbReference>
<keyword evidence="7" id="KW-0472">Membrane</keyword>
<dbReference type="InterPro" id="IPR007891">
    <property type="entry name" value="CHASE3"/>
</dbReference>
<feature type="coiled-coil region" evidence="6">
    <location>
        <begin position="207"/>
        <end position="245"/>
    </location>
</feature>
<evidence type="ECO:0000256" key="5">
    <source>
        <dbReference type="ARBA" id="ARBA00022777"/>
    </source>
</evidence>
<dbReference type="GO" id="GO:0000155">
    <property type="term" value="F:phosphorelay sensor kinase activity"/>
    <property type="evidence" value="ECO:0007669"/>
    <property type="project" value="InterPro"/>
</dbReference>
<dbReference type="EC" id="2.7.13.3" evidence="2"/>
<evidence type="ECO:0000313" key="9">
    <source>
        <dbReference type="EMBL" id="SDC41765.1"/>
    </source>
</evidence>
<dbReference type="CDD" id="cd00075">
    <property type="entry name" value="HATPase"/>
    <property type="match status" value="1"/>
</dbReference>
<name>A0A1G6LG81_9PROT</name>
<protein>
    <recommendedName>
        <fullName evidence="2">histidine kinase</fullName>
        <ecNumber evidence="2">2.7.13.3</ecNumber>
    </recommendedName>
</protein>
<dbReference type="InterPro" id="IPR004358">
    <property type="entry name" value="Sig_transdc_His_kin-like_C"/>
</dbReference>
<sequence>MPLTRTTIGRISLAMMAVGFAAVLASGLGMVWLVEATRNFATGVIASRDVRVAASQILSIIQDAETGQRGYLLTGEDRYLEPYRQAIEALPRRMPAFVKQIEEDGGDAVAARQLQQQAEAKIAELAQTIALFQAGDRAGAMALVLTDRGRLGMNAIRAAIARIEARSLARGDARSADLVRTGRLLLAGAGAAFLLMLGVTIGAGILARRYTRALEAAQAEVTAANSSLESRVEERTAALAAANDEVQRFAYIVSHDLRAPLVNVMGFTTELEAAVEPLSMLLTRAEAEAPELVTPEARAALQEDIPEAVGFIRSSTQRMDRLINAILRLSREGRRNLQPEAVALQPLIEGIVATLQHQIDEAGATIQVAPGLPVIRSDRLAVEQIFGNLVDNAVKYLNPARPGRITIRSRTARGHVVVEVEDNGRGIDPKDHSRIFELFRRSGRQDRPGEGIGLAHVRALARRLGGDVECRSAPGLGSTFRVTLALVAPANTQPPSPEDSIA</sequence>
<evidence type="ECO:0000256" key="6">
    <source>
        <dbReference type="SAM" id="Coils"/>
    </source>
</evidence>
<keyword evidence="6" id="KW-0175">Coiled coil</keyword>
<proteinExistence type="predicted"/>
<evidence type="ECO:0000256" key="1">
    <source>
        <dbReference type="ARBA" id="ARBA00000085"/>
    </source>
</evidence>
<dbReference type="InterPro" id="IPR036097">
    <property type="entry name" value="HisK_dim/P_sf"/>
</dbReference>
<dbReference type="InterPro" id="IPR003594">
    <property type="entry name" value="HATPase_dom"/>
</dbReference>
<comment type="catalytic activity">
    <reaction evidence="1">
        <text>ATP + protein L-histidine = ADP + protein N-phospho-L-histidine.</text>
        <dbReference type="EC" id="2.7.13.3"/>
    </reaction>
</comment>
<dbReference type="AlphaFoldDB" id="A0A1G6LG81"/>
<gene>
    <name evidence="9" type="ORF">SAMN04487779_1001869</name>
</gene>
<dbReference type="InterPro" id="IPR003661">
    <property type="entry name" value="HisK_dim/P_dom"/>
</dbReference>
<dbReference type="PRINTS" id="PR00344">
    <property type="entry name" value="BCTRLSENSOR"/>
</dbReference>
<keyword evidence="7" id="KW-0812">Transmembrane</keyword>
<keyword evidence="7" id="KW-1133">Transmembrane helix</keyword>
<dbReference type="Proteomes" id="UP000198925">
    <property type="component" value="Unassembled WGS sequence"/>
</dbReference>
<dbReference type="Gene3D" id="1.10.287.130">
    <property type="match status" value="1"/>
</dbReference>
<feature type="transmembrane region" description="Helical" evidence="7">
    <location>
        <begin position="184"/>
        <end position="207"/>
    </location>
</feature>
<feature type="domain" description="Histidine kinase" evidence="8">
    <location>
        <begin position="252"/>
        <end position="488"/>
    </location>
</feature>
<dbReference type="Pfam" id="PF00512">
    <property type="entry name" value="HisKA"/>
    <property type="match status" value="1"/>
</dbReference>
<dbReference type="STRING" id="938405.SAMN02927895_01861"/>
<dbReference type="GO" id="GO:0030295">
    <property type="term" value="F:protein kinase activator activity"/>
    <property type="evidence" value="ECO:0007669"/>
    <property type="project" value="TreeGrafter"/>
</dbReference>
<dbReference type="InterPro" id="IPR005467">
    <property type="entry name" value="His_kinase_dom"/>
</dbReference>
<dbReference type="PANTHER" id="PTHR42878">
    <property type="entry name" value="TWO-COMPONENT HISTIDINE KINASE"/>
    <property type="match status" value="1"/>
</dbReference>
<dbReference type="CDD" id="cd00082">
    <property type="entry name" value="HisKA"/>
    <property type="match status" value="1"/>
</dbReference>
<keyword evidence="10" id="KW-1185">Reference proteome</keyword>
<accession>A0A1G6LG81</accession>
<dbReference type="InterPro" id="IPR050351">
    <property type="entry name" value="BphY/WalK/GraS-like"/>
</dbReference>
<dbReference type="SUPFAM" id="SSF47384">
    <property type="entry name" value="Homodimeric domain of signal transducing histidine kinase"/>
    <property type="match status" value="1"/>
</dbReference>
<dbReference type="SMART" id="SM00388">
    <property type="entry name" value="HisKA"/>
    <property type="match status" value="1"/>
</dbReference>
<keyword evidence="5 9" id="KW-0418">Kinase</keyword>
<dbReference type="PANTHER" id="PTHR42878:SF15">
    <property type="entry name" value="BACTERIOPHYTOCHROME"/>
    <property type="match status" value="1"/>
</dbReference>
<evidence type="ECO:0000256" key="4">
    <source>
        <dbReference type="ARBA" id="ARBA00022679"/>
    </source>
</evidence>
<dbReference type="PROSITE" id="PS50109">
    <property type="entry name" value="HIS_KIN"/>
    <property type="match status" value="1"/>
</dbReference>
<organism evidence="9 10">
    <name type="scientific">Belnapia rosea</name>
    <dbReference type="NCBI Taxonomy" id="938405"/>
    <lineage>
        <taxon>Bacteria</taxon>
        <taxon>Pseudomonadati</taxon>
        <taxon>Pseudomonadota</taxon>
        <taxon>Alphaproteobacteria</taxon>
        <taxon>Acetobacterales</taxon>
        <taxon>Roseomonadaceae</taxon>
        <taxon>Belnapia</taxon>
    </lineage>
</organism>
<dbReference type="RefSeq" id="WP_176849366.1">
    <property type="nucleotide sequence ID" value="NZ_FMZX01000001.1"/>
</dbReference>
<evidence type="ECO:0000256" key="7">
    <source>
        <dbReference type="SAM" id="Phobius"/>
    </source>
</evidence>
<dbReference type="SUPFAM" id="SSF55874">
    <property type="entry name" value="ATPase domain of HSP90 chaperone/DNA topoisomerase II/histidine kinase"/>
    <property type="match status" value="1"/>
</dbReference>
<keyword evidence="3" id="KW-0597">Phosphoprotein</keyword>